<dbReference type="InterPro" id="IPR011990">
    <property type="entry name" value="TPR-like_helical_dom_sf"/>
</dbReference>
<evidence type="ECO:0000313" key="2">
    <source>
        <dbReference type="Proteomes" id="UP001403385"/>
    </source>
</evidence>
<dbReference type="InterPro" id="IPR041662">
    <property type="entry name" value="SusD-like_2"/>
</dbReference>
<accession>A0AAW9S783</accession>
<dbReference type="RefSeq" id="WP_346822143.1">
    <property type="nucleotide sequence ID" value="NZ_JBDKWZ010000008.1"/>
</dbReference>
<sequence>MKKILILAFAALGLVACDDRMEKLNKPTKNPLEVPASTLYAQGVREAFDMMVNTNVNENVWRLFAQYWAQTTYPDESQYNLVGRTIPATVWQNGYRDALSDLVEGRRLVVAEMESGTSSIPEEVLKNQIALLDIMSAYVYSVLVDTFGDIPFEETFDTENVTPKYDDAAATYDNIVVMLDEAVASIDFDAEGFANTQDPVYEGSLENWAKFAATLKMRLGMRLADVDAAKSQKWVNEALAAGIFESNADNASITYFSVAPNTNPLYEDLVLSGRADFIVSNTLVDLLNDLQDPRMMTYAANPISFKFREENEVKQDSLIEDGVGRFVLYEDADGNDYLEYKETPFVMPASDAGKNPRLYVGGVYGSANSYKVYSHIGDVYYVPELKGTIINYAETQFLLAEAAERGGYNTTMSAEEYYNTGIKASFDQWDVEGVNDYLALDHIAYTTAPGDWKQKIGTQMWLALYNQGFEGWTTWRRLDMDLMNTPAGMDFEDIPVRFTYPLNEGQLNGQNYHSAGEKIGGDKVSTKLFWDAN</sequence>
<keyword evidence="2" id="KW-1185">Reference proteome</keyword>
<keyword evidence="1" id="KW-0449">Lipoprotein</keyword>
<reference evidence="1 2" key="1">
    <citation type="submission" date="2024-04" db="EMBL/GenBank/DDBJ databases">
        <title>Novel genus in family Flammeovirgaceae.</title>
        <authorList>
            <person name="Nguyen T.H."/>
            <person name="Vuong T.Q."/>
            <person name="Le H."/>
            <person name="Kim S.-G."/>
        </authorList>
    </citation>
    <scope>NUCLEOTIDE SEQUENCE [LARGE SCALE GENOMIC DNA]</scope>
    <source>
        <strain evidence="1 2">JCM 23209</strain>
    </source>
</reference>
<gene>
    <name evidence="1" type="ORF">AAG747_15695</name>
</gene>
<name>A0AAW9S783_9BACT</name>
<dbReference type="Proteomes" id="UP001403385">
    <property type="component" value="Unassembled WGS sequence"/>
</dbReference>
<dbReference type="AlphaFoldDB" id="A0AAW9S783"/>
<comment type="caution">
    <text evidence="1">The sequence shown here is derived from an EMBL/GenBank/DDBJ whole genome shotgun (WGS) entry which is preliminary data.</text>
</comment>
<protein>
    <submittedName>
        <fullName evidence="1">SusD/RagB family nutrient-binding outer membrane lipoprotein</fullName>
    </submittedName>
</protein>
<dbReference type="Gene3D" id="1.25.40.390">
    <property type="match status" value="1"/>
</dbReference>
<dbReference type="SUPFAM" id="SSF48452">
    <property type="entry name" value="TPR-like"/>
    <property type="match status" value="1"/>
</dbReference>
<dbReference type="Pfam" id="PF12771">
    <property type="entry name" value="SusD-like_2"/>
    <property type="match status" value="2"/>
</dbReference>
<dbReference type="EMBL" id="JBDKWZ010000008">
    <property type="protein sequence ID" value="MEN7549367.1"/>
    <property type="molecule type" value="Genomic_DNA"/>
</dbReference>
<organism evidence="1 2">
    <name type="scientific">Rapidithrix thailandica</name>
    <dbReference type="NCBI Taxonomy" id="413964"/>
    <lineage>
        <taxon>Bacteria</taxon>
        <taxon>Pseudomonadati</taxon>
        <taxon>Bacteroidota</taxon>
        <taxon>Cytophagia</taxon>
        <taxon>Cytophagales</taxon>
        <taxon>Flammeovirgaceae</taxon>
        <taxon>Rapidithrix</taxon>
    </lineage>
</organism>
<proteinExistence type="predicted"/>
<evidence type="ECO:0000313" key="1">
    <source>
        <dbReference type="EMBL" id="MEN7549367.1"/>
    </source>
</evidence>
<dbReference type="PROSITE" id="PS51257">
    <property type="entry name" value="PROKAR_LIPOPROTEIN"/>
    <property type="match status" value="1"/>
</dbReference>